<protein>
    <submittedName>
        <fullName evidence="1">Uncharacterized protein</fullName>
    </submittedName>
</protein>
<name>A0A6C0CR36_9ZZZZ</name>
<proteinExistence type="predicted"/>
<dbReference type="InterPro" id="IPR043977">
    <property type="entry name" value="DUF5759"/>
</dbReference>
<evidence type="ECO:0000313" key="1">
    <source>
        <dbReference type="EMBL" id="QHT06144.1"/>
    </source>
</evidence>
<organism evidence="1">
    <name type="scientific">viral metagenome</name>
    <dbReference type="NCBI Taxonomy" id="1070528"/>
    <lineage>
        <taxon>unclassified sequences</taxon>
        <taxon>metagenomes</taxon>
        <taxon>organismal metagenomes</taxon>
    </lineage>
</organism>
<sequence>MDDNFNEKISLDDLFVTKEANQKNTIKIFQKILARAHKKIKTASRQKFNNDFVFFVVPEFLLGVPKYDVGLCTSWIIEKLIDNGFHIKYTHPNLLFISWNHYIPNFKRTEIKKKYGVNIDGFGNVKEKKNKKNNEPENVNDLMFKKEKKGILKKDNNKKYTSISSYKPTGNLIYNDELFKSIQDKTT</sequence>
<dbReference type="EMBL" id="MN739465">
    <property type="protein sequence ID" value="QHT06144.1"/>
    <property type="molecule type" value="Genomic_DNA"/>
</dbReference>
<dbReference type="AlphaFoldDB" id="A0A6C0CR36"/>
<accession>A0A6C0CR36</accession>
<reference evidence="1" key="1">
    <citation type="journal article" date="2020" name="Nature">
        <title>Giant virus diversity and host interactions through global metagenomics.</title>
        <authorList>
            <person name="Schulz F."/>
            <person name="Roux S."/>
            <person name="Paez-Espino D."/>
            <person name="Jungbluth S."/>
            <person name="Walsh D.A."/>
            <person name="Denef V.J."/>
            <person name="McMahon K.D."/>
            <person name="Konstantinidis K.T."/>
            <person name="Eloe-Fadrosh E.A."/>
            <person name="Kyrpides N.C."/>
            <person name="Woyke T."/>
        </authorList>
    </citation>
    <scope>NUCLEOTIDE SEQUENCE</scope>
    <source>
        <strain evidence="1">GVMAG-M-3300021425-14</strain>
    </source>
</reference>
<dbReference type="Pfam" id="PF19063">
    <property type="entry name" value="DUF5759"/>
    <property type="match status" value="1"/>
</dbReference>